<dbReference type="GO" id="GO:0016829">
    <property type="term" value="F:lyase activity"/>
    <property type="evidence" value="ECO:0007669"/>
    <property type="project" value="UniProtKB-KW"/>
</dbReference>
<organism evidence="4 5">
    <name type="scientific">Spiroplasma helicoides</name>
    <dbReference type="NCBI Taxonomy" id="216938"/>
    <lineage>
        <taxon>Bacteria</taxon>
        <taxon>Bacillati</taxon>
        <taxon>Mycoplasmatota</taxon>
        <taxon>Mollicutes</taxon>
        <taxon>Entomoplasmatales</taxon>
        <taxon>Spiroplasmataceae</taxon>
        <taxon>Spiroplasma</taxon>
    </lineage>
</organism>
<dbReference type="Pfam" id="PF06857">
    <property type="entry name" value="ACP"/>
    <property type="match status" value="1"/>
</dbReference>
<comment type="subcellular location">
    <subcellularLocation>
        <location evidence="1">Cytoplasm</location>
    </subcellularLocation>
</comment>
<name>A0A1B3SM26_9MOLU</name>
<dbReference type="Proteomes" id="UP000094378">
    <property type="component" value="Chromosome"/>
</dbReference>
<sequence>MKDVSITVGSVESGDLMVVISESPSKKLEIDIKSKFLKQYKDEINAIILEVCKEKNVTDLKLEINDQGAIPAVIRARVLAAIEKWGK</sequence>
<dbReference type="InterPro" id="IPR023439">
    <property type="entry name" value="Mal_deCO2ase/Cit_lyase_ACP"/>
</dbReference>
<evidence type="ECO:0000256" key="3">
    <source>
        <dbReference type="ARBA" id="ARBA00022553"/>
    </source>
</evidence>
<dbReference type="STRING" id="216938.SHELI_v1c10380"/>
<dbReference type="RefSeq" id="WP_069117353.1">
    <property type="nucleotide sequence ID" value="NZ_CP017015.1"/>
</dbReference>
<keyword evidence="5" id="KW-1185">Reference proteome</keyword>
<evidence type="ECO:0000313" key="4">
    <source>
        <dbReference type="EMBL" id="AOG60985.1"/>
    </source>
</evidence>
<keyword evidence="2" id="KW-0963">Cytoplasm</keyword>
<evidence type="ECO:0000313" key="5">
    <source>
        <dbReference type="Proteomes" id="UP000094378"/>
    </source>
</evidence>
<protein>
    <submittedName>
        <fullName evidence="4">Citrate lyase subunit gamma (Acyl carrier protein)</fullName>
    </submittedName>
</protein>
<accession>A0A1B3SM26</accession>
<evidence type="ECO:0000256" key="1">
    <source>
        <dbReference type="ARBA" id="ARBA00004496"/>
    </source>
</evidence>
<dbReference type="KEGG" id="shj:SHELI_v1c10380"/>
<dbReference type="OrthoDB" id="390252at2"/>
<proteinExistence type="predicted"/>
<reference evidence="4 5" key="1">
    <citation type="submission" date="2016-08" db="EMBL/GenBank/DDBJ databases">
        <title>Complete genome sequence of Spiroplasma helicoides TABS-2 (DSM 22551).</title>
        <authorList>
            <person name="Shen W.-Y."/>
            <person name="Lo W.-S."/>
            <person name="Lai Y.-C."/>
            <person name="Kuo C.-H."/>
        </authorList>
    </citation>
    <scope>NUCLEOTIDE SEQUENCE [LARGE SCALE GENOMIC DNA]</scope>
    <source>
        <strain evidence="4 5">TABS-2</strain>
    </source>
</reference>
<keyword evidence="4" id="KW-0456">Lyase</keyword>
<keyword evidence="3" id="KW-0597">Phosphoprotein</keyword>
<dbReference type="AlphaFoldDB" id="A0A1B3SM26"/>
<evidence type="ECO:0000256" key="2">
    <source>
        <dbReference type="ARBA" id="ARBA00022490"/>
    </source>
</evidence>
<dbReference type="EMBL" id="CP017015">
    <property type="protein sequence ID" value="AOG60985.1"/>
    <property type="molecule type" value="Genomic_DNA"/>
</dbReference>
<dbReference type="GO" id="GO:0005737">
    <property type="term" value="C:cytoplasm"/>
    <property type="evidence" value="ECO:0007669"/>
    <property type="project" value="UniProtKB-SubCell"/>
</dbReference>
<dbReference type="NCBIfam" id="NF009726">
    <property type="entry name" value="PRK13253.1"/>
    <property type="match status" value="1"/>
</dbReference>
<gene>
    <name evidence="4" type="primary">citD</name>
    <name evidence="4" type="ORF">SHELI_v1c10380</name>
</gene>